<evidence type="ECO:0000259" key="7">
    <source>
        <dbReference type="Pfam" id="PF25967"/>
    </source>
</evidence>
<dbReference type="InterPro" id="IPR058627">
    <property type="entry name" value="MdtA-like_C"/>
</dbReference>
<dbReference type="EMBL" id="JAQQFM010000003">
    <property type="protein sequence ID" value="MFL9923937.1"/>
    <property type="molecule type" value="Genomic_DNA"/>
</dbReference>
<comment type="subcellular location">
    <subcellularLocation>
        <location evidence="1">Cell envelope</location>
    </subcellularLocation>
</comment>
<evidence type="ECO:0000256" key="3">
    <source>
        <dbReference type="SAM" id="MobiDB-lite"/>
    </source>
</evidence>
<dbReference type="Proteomes" id="UP001629246">
    <property type="component" value="Unassembled WGS sequence"/>
</dbReference>
<dbReference type="PANTHER" id="PTHR30158:SF3">
    <property type="entry name" value="MULTIDRUG EFFLUX PUMP SUBUNIT ACRA-RELATED"/>
    <property type="match status" value="1"/>
</dbReference>
<dbReference type="Gene3D" id="2.40.420.20">
    <property type="match status" value="1"/>
</dbReference>
<dbReference type="SUPFAM" id="SSF111369">
    <property type="entry name" value="HlyD-like secretion proteins"/>
    <property type="match status" value="1"/>
</dbReference>
<evidence type="ECO:0000259" key="5">
    <source>
        <dbReference type="Pfam" id="PF25917"/>
    </source>
</evidence>
<dbReference type="InterPro" id="IPR058625">
    <property type="entry name" value="MdtA-like_BSH"/>
</dbReference>
<comment type="caution">
    <text evidence="8">The sequence shown here is derived from an EMBL/GenBank/DDBJ whole genome shotgun (WGS) entry which is preliminary data.</text>
</comment>
<dbReference type="InterPro" id="IPR058626">
    <property type="entry name" value="MdtA-like_b-barrel"/>
</dbReference>
<protein>
    <submittedName>
        <fullName evidence="8">Efflux RND transporter periplasmic adaptor subunit</fullName>
    </submittedName>
</protein>
<evidence type="ECO:0000256" key="1">
    <source>
        <dbReference type="ARBA" id="ARBA00004196"/>
    </source>
</evidence>
<feature type="domain" description="Multidrug resistance protein MdtA-like C-terminal permuted SH3" evidence="7">
    <location>
        <begin position="326"/>
        <end position="388"/>
    </location>
</feature>
<organism evidence="8 9">
    <name type="scientific">Herbaspirillum lusitanum</name>
    <dbReference type="NCBI Taxonomy" id="213312"/>
    <lineage>
        <taxon>Bacteria</taxon>
        <taxon>Pseudomonadati</taxon>
        <taxon>Pseudomonadota</taxon>
        <taxon>Betaproteobacteria</taxon>
        <taxon>Burkholderiales</taxon>
        <taxon>Oxalobacteraceae</taxon>
        <taxon>Herbaspirillum</taxon>
    </lineage>
</organism>
<name>A0ABW9A7J6_9BURK</name>
<feature type="domain" description="Multidrug resistance protein MdtA-like barrel-sandwich hybrid" evidence="5">
    <location>
        <begin position="87"/>
        <end position="228"/>
    </location>
</feature>
<reference evidence="8 9" key="1">
    <citation type="journal article" date="2024" name="Chem. Sci.">
        <title>Discovery of megapolipeptins by genome mining of a Burkholderiales bacteria collection.</title>
        <authorList>
            <person name="Paulo B.S."/>
            <person name="Recchia M.J.J."/>
            <person name="Lee S."/>
            <person name="Fergusson C.H."/>
            <person name="Romanowski S.B."/>
            <person name="Hernandez A."/>
            <person name="Krull N."/>
            <person name="Liu D.Y."/>
            <person name="Cavanagh H."/>
            <person name="Bos A."/>
            <person name="Gray C.A."/>
            <person name="Murphy B.T."/>
            <person name="Linington R.G."/>
            <person name="Eustaquio A.S."/>
        </authorList>
    </citation>
    <scope>NUCLEOTIDE SEQUENCE [LARGE SCALE GENOMIC DNA]</scope>
    <source>
        <strain evidence="8 9">RL21-008-BIB-A</strain>
    </source>
</reference>
<evidence type="ECO:0000259" key="4">
    <source>
        <dbReference type="Pfam" id="PF25876"/>
    </source>
</evidence>
<proteinExistence type="inferred from homology"/>
<feature type="region of interest" description="Disordered" evidence="3">
    <location>
        <begin position="392"/>
        <end position="453"/>
    </location>
</feature>
<dbReference type="InterPro" id="IPR006143">
    <property type="entry name" value="RND_pump_MFP"/>
</dbReference>
<dbReference type="Gene3D" id="1.10.287.470">
    <property type="entry name" value="Helix hairpin bin"/>
    <property type="match status" value="1"/>
</dbReference>
<dbReference type="Pfam" id="PF25917">
    <property type="entry name" value="BSH_RND"/>
    <property type="match status" value="1"/>
</dbReference>
<dbReference type="NCBIfam" id="TIGR01730">
    <property type="entry name" value="RND_mfp"/>
    <property type="match status" value="1"/>
</dbReference>
<keyword evidence="9" id="KW-1185">Reference proteome</keyword>
<comment type="similarity">
    <text evidence="2">Belongs to the membrane fusion protein (MFP) (TC 8.A.1) family.</text>
</comment>
<sequence length="453" mass="47427">MNQEKQVLVSASCPTPALHSTPVVAPRTSPLTYIACCSVLALALSACSRSDTKPAAATVEVGYVVVQPQLQAVTTELPGRTTAYLSADIRPQIGGIIQKRLFKEGANVKQGQALYQIDPATYQAAYDSARASLLKAEATLNSGKLKAQRYAELNKIDAVSKQDNDDVQSTLRQNQADVEVQRAAVKTAKINLDYTRIMSPISGRIEKSTVTPGALVTAQQTTALTTVQKIDPIYVDVTQSSVDLLRLRKELASGKIRKSGDNSAQVKILLEDGSTYAQQGKLEFSGLSVDTGTGMITLRAVVPNAEGILLPGAYVRAVLEEGVNDQALLVPQKAVSRDATGTASALVLGADGKVEQRILSVERAVGNNWWISAGIQAGDKVIVDGLQKVRKGDTPRGIDMSDSVKSNPAAGAATAGSTPATAAKADGSATTAADVNTASNPDSKSTPVGAQSK</sequence>
<feature type="domain" description="Multidrug resistance protein MdtA-like alpha-helical hairpin" evidence="4">
    <location>
        <begin position="126"/>
        <end position="195"/>
    </location>
</feature>
<feature type="compositionally biased region" description="Low complexity" evidence="3">
    <location>
        <begin position="405"/>
        <end position="433"/>
    </location>
</feature>
<dbReference type="RefSeq" id="WP_408156079.1">
    <property type="nucleotide sequence ID" value="NZ_JAQQFM010000003.1"/>
</dbReference>
<feature type="domain" description="Multidrug resistance protein MdtA-like beta-barrel" evidence="6">
    <location>
        <begin position="232"/>
        <end position="322"/>
    </location>
</feature>
<dbReference type="Pfam" id="PF25967">
    <property type="entry name" value="RND-MFP_C"/>
    <property type="match status" value="1"/>
</dbReference>
<dbReference type="Gene3D" id="2.40.30.170">
    <property type="match status" value="1"/>
</dbReference>
<dbReference type="Pfam" id="PF25876">
    <property type="entry name" value="HH_MFP_RND"/>
    <property type="match status" value="1"/>
</dbReference>
<dbReference type="PANTHER" id="PTHR30158">
    <property type="entry name" value="ACRA/E-RELATED COMPONENT OF DRUG EFFLUX TRANSPORTER"/>
    <property type="match status" value="1"/>
</dbReference>
<evidence type="ECO:0000259" key="6">
    <source>
        <dbReference type="Pfam" id="PF25944"/>
    </source>
</evidence>
<dbReference type="Gene3D" id="2.40.50.100">
    <property type="match status" value="1"/>
</dbReference>
<dbReference type="Pfam" id="PF25944">
    <property type="entry name" value="Beta-barrel_RND"/>
    <property type="match status" value="1"/>
</dbReference>
<feature type="compositionally biased region" description="Polar residues" evidence="3">
    <location>
        <begin position="434"/>
        <end position="453"/>
    </location>
</feature>
<evidence type="ECO:0000256" key="2">
    <source>
        <dbReference type="ARBA" id="ARBA00009477"/>
    </source>
</evidence>
<dbReference type="InterPro" id="IPR058624">
    <property type="entry name" value="MdtA-like_HH"/>
</dbReference>
<accession>A0ABW9A7J6</accession>
<gene>
    <name evidence="8" type="ORF">PQR62_06670</name>
</gene>
<evidence type="ECO:0000313" key="9">
    <source>
        <dbReference type="Proteomes" id="UP001629246"/>
    </source>
</evidence>
<evidence type="ECO:0000313" key="8">
    <source>
        <dbReference type="EMBL" id="MFL9923937.1"/>
    </source>
</evidence>